<evidence type="ECO:0000313" key="3">
    <source>
        <dbReference type="EMBL" id="CBN80209.1"/>
    </source>
</evidence>
<evidence type="ECO:0000256" key="1">
    <source>
        <dbReference type="SAM" id="MobiDB-lite"/>
    </source>
</evidence>
<feature type="signal peptide" evidence="2">
    <location>
        <begin position="1"/>
        <end position="19"/>
    </location>
</feature>
<feature type="region of interest" description="Disordered" evidence="1">
    <location>
        <begin position="392"/>
        <end position="414"/>
    </location>
</feature>
<dbReference type="InParanoid" id="D8LEG6"/>
<keyword evidence="2" id="KW-0732">Signal</keyword>
<dbReference type="Proteomes" id="UP000002630">
    <property type="component" value="Linkage Group LG11"/>
</dbReference>
<dbReference type="EMBL" id="FN647946">
    <property type="protein sequence ID" value="CBN80209.1"/>
    <property type="molecule type" value="Genomic_DNA"/>
</dbReference>
<dbReference type="EMBL" id="FN649736">
    <property type="protein sequence ID" value="CBN80209.1"/>
    <property type="molecule type" value="Genomic_DNA"/>
</dbReference>
<name>D8LEG6_ECTSI</name>
<accession>D8LEG6</accession>
<dbReference type="OMA" id="YSLCTQA"/>
<evidence type="ECO:0000313" key="4">
    <source>
        <dbReference type="Proteomes" id="UP000002630"/>
    </source>
</evidence>
<gene>
    <name evidence="3" type="ORF">Esi_0131_0020</name>
</gene>
<dbReference type="AlphaFoldDB" id="D8LEG6"/>
<reference evidence="3 4" key="1">
    <citation type="journal article" date="2010" name="Nature">
        <title>The Ectocarpus genome and the independent evolution of multicellularity in brown algae.</title>
        <authorList>
            <person name="Cock J.M."/>
            <person name="Sterck L."/>
            <person name="Rouze P."/>
            <person name="Scornet D."/>
            <person name="Allen A.E."/>
            <person name="Amoutzias G."/>
            <person name="Anthouard V."/>
            <person name="Artiguenave F."/>
            <person name="Aury J.M."/>
            <person name="Badger J.H."/>
            <person name="Beszteri B."/>
            <person name="Billiau K."/>
            <person name="Bonnet E."/>
            <person name="Bothwell J.H."/>
            <person name="Bowler C."/>
            <person name="Boyen C."/>
            <person name="Brownlee C."/>
            <person name="Carrano C.J."/>
            <person name="Charrier B."/>
            <person name="Cho G.Y."/>
            <person name="Coelho S.M."/>
            <person name="Collen J."/>
            <person name="Corre E."/>
            <person name="Da Silva C."/>
            <person name="Delage L."/>
            <person name="Delaroque N."/>
            <person name="Dittami S.M."/>
            <person name="Doulbeau S."/>
            <person name="Elias M."/>
            <person name="Farnham G."/>
            <person name="Gachon C.M."/>
            <person name="Gschloessl B."/>
            <person name="Heesch S."/>
            <person name="Jabbari K."/>
            <person name="Jubin C."/>
            <person name="Kawai H."/>
            <person name="Kimura K."/>
            <person name="Kloareg B."/>
            <person name="Kupper F.C."/>
            <person name="Lang D."/>
            <person name="Le Bail A."/>
            <person name="Leblanc C."/>
            <person name="Lerouge P."/>
            <person name="Lohr M."/>
            <person name="Lopez P.J."/>
            <person name="Martens C."/>
            <person name="Maumus F."/>
            <person name="Michel G."/>
            <person name="Miranda-Saavedra D."/>
            <person name="Morales J."/>
            <person name="Moreau H."/>
            <person name="Motomura T."/>
            <person name="Nagasato C."/>
            <person name="Napoli C.A."/>
            <person name="Nelson D.R."/>
            <person name="Nyvall-Collen P."/>
            <person name="Peters A.F."/>
            <person name="Pommier C."/>
            <person name="Potin P."/>
            <person name="Poulain J."/>
            <person name="Quesneville H."/>
            <person name="Read B."/>
            <person name="Rensing S.A."/>
            <person name="Ritter A."/>
            <person name="Rousvoal S."/>
            <person name="Samanta M."/>
            <person name="Samson G."/>
            <person name="Schroeder D.C."/>
            <person name="Segurens B."/>
            <person name="Strittmatter M."/>
            <person name="Tonon T."/>
            <person name="Tregear J.W."/>
            <person name="Valentin K."/>
            <person name="von Dassow P."/>
            <person name="Yamagishi T."/>
            <person name="Van de Peer Y."/>
            <person name="Wincker P."/>
        </authorList>
    </citation>
    <scope>NUCLEOTIDE SEQUENCE [LARGE SCALE GENOMIC DNA]</scope>
    <source>
        <strain evidence="4">Ec32 / CCAP1310/4</strain>
    </source>
</reference>
<evidence type="ECO:0000256" key="2">
    <source>
        <dbReference type="SAM" id="SignalP"/>
    </source>
</evidence>
<keyword evidence="4" id="KW-1185">Reference proteome</keyword>
<proteinExistence type="predicted"/>
<organism evidence="3 4">
    <name type="scientific">Ectocarpus siliculosus</name>
    <name type="common">Brown alga</name>
    <name type="synonym">Conferva siliculosa</name>
    <dbReference type="NCBI Taxonomy" id="2880"/>
    <lineage>
        <taxon>Eukaryota</taxon>
        <taxon>Sar</taxon>
        <taxon>Stramenopiles</taxon>
        <taxon>Ochrophyta</taxon>
        <taxon>PX clade</taxon>
        <taxon>Phaeophyceae</taxon>
        <taxon>Ectocarpales</taxon>
        <taxon>Ectocarpaceae</taxon>
        <taxon>Ectocarpus</taxon>
    </lineage>
</organism>
<sequence length="414" mass="46738">MHGLKTSLVVLGAAVTGHAFVAPRAGLPTTTTSTSGLVRPFSAAPTTEAPSRLQCAERRSRVGRVVAMATSSARGPGDGEDARSPDELKAQAAKNMLSESSVASVVYYWLEFRDDLTPQWMKQFTYRNGDIQDIGWHQHLGLLLRAEPEEMVVRRLSQRPQGGSGNNPYLKANRTQMEYNVLIEPQKIASKVMQVREQISREWIQDLSLISAENSEVERHREDSLCLDSESKKRDRKLVFDHDPLNNTSSPYRGKNYKLLLDMITKAAVRAYRSELRVSGDRYTLNWLEKFMHRNDMEDGPNLKGNDLVEAIIDGPIVVIKDPRTEKNRVIDPGHIGGQLMNFRQLEAQLVTEAMESIPSDHVELKRQFLEERMRDQLDNVVLTQRRKRIVEASAPKDDFPSADSSTPQEGFEV</sequence>
<protein>
    <submittedName>
        <fullName evidence="3">Uncharacterized protein</fullName>
    </submittedName>
</protein>
<feature type="compositionally biased region" description="Polar residues" evidence="1">
    <location>
        <begin position="403"/>
        <end position="414"/>
    </location>
</feature>
<dbReference type="eggNOG" id="ENOG502S7JZ">
    <property type="taxonomic scope" value="Eukaryota"/>
</dbReference>
<dbReference type="OrthoDB" id="202710at2759"/>
<feature type="chain" id="PRO_5003117091" evidence="2">
    <location>
        <begin position="20"/>
        <end position="414"/>
    </location>
</feature>